<dbReference type="GO" id="GO:0016887">
    <property type="term" value="F:ATP hydrolysis activity"/>
    <property type="evidence" value="ECO:0007669"/>
    <property type="project" value="RHEA"/>
</dbReference>
<feature type="domain" description="UvrD-like helicase C-terminal" evidence="15">
    <location>
        <begin position="315"/>
        <end position="611"/>
    </location>
</feature>
<dbReference type="Gene3D" id="3.40.50.300">
    <property type="entry name" value="P-loop containing nucleotide triphosphate hydrolases"/>
    <property type="match status" value="2"/>
</dbReference>
<dbReference type="CDD" id="cd18807">
    <property type="entry name" value="SF1_C_UvrD"/>
    <property type="match status" value="1"/>
</dbReference>
<evidence type="ECO:0000256" key="6">
    <source>
        <dbReference type="ARBA" id="ARBA00023125"/>
    </source>
</evidence>
<dbReference type="EC" id="5.6.2.4" evidence="10"/>
<dbReference type="InterPro" id="IPR027417">
    <property type="entry name" value="P-loop_NTPase"/>
</dbReference>
<dbReference type="PANTHER" id="PTHR11070">
    <property type="entry name" value="UVRD / RECB / PCRA DNA HELICASE FAMILY MEMBER"/>
    <property type="match status" value="1"/>
</dbReference>
<dbReference type="FunFam" id="1.10.10.160:FF:000001">
    <property type="entry name" value="ATP-dependent DNA helicase"/>
    <property type="match status" value="1"/>
</dbReference>
<keyword evidence="7" id="KW-0413">Isomerase</keyword>
<dbReference type="PROSITE" id="PS51198">
    <property type="entry name" value="UVRD_HELICASE_ATP_BIND"/>
    <property type="match status" value="1"/>
</dbReference>
<evidence type="ECO:0000256" key="10">
    <source>
        <dbReference type="ARBA" id="ARBA00034808"/>
    </source>
</evidence>
<keyword evidence="6" id="KW-0238">DNA-binding</keyword>
<evidence type="ECO:0000256" key="2">
    <source>
        <dbReference type="ARBA" id="ARBA00022741"/>
    </source>
</evidence>
<comment type="function">
    <text evidence="8">Has both ATPase and helicase activities. Unwinds DNA duplexes with 3' to 5' polarity with respect to the bound strand and initiates unwinding most effectively when a single-stranded region is present. Involved in the post-incision events of nucleotide excision repair and methyl-directed mismatch repair.</text>
</comment>
<proteinExistence type="inferred from homology"/>
<accession>A0A438AJ35</accession>
<gene>
    <name evidence="16" type="ORF">EKE94_07130</name>
</gene>
<evidence type="ECO:0000313" key="17">
    <source>
        <dbReference type="Proteomes" id="UP000285908"/>
    </source>
</evidence>
<dbReference type="InterPro" id="IPR013986">
    <property type="entry name" value="DExx_box_DNA_helicase_dom_sf"/>
</dbReference>
<evidence type="ECO:0000256" key="3">
    <source>
        <dbReference type="ARBA" id="ARBA00022801"/>
    </source>
</evidence>
<evidence type="ECO:0000256" key="4">
    <source>
        <dbReference type="ARBA" id="ARBA00022806"/>
    </source>
</evidence>
<evidence type="ECO:0000259" key="14">
    <source>
        <dbReference type="PROSITE" id="PS51198"/>
    </source>
</evidence>
<protein>
    <recommendedName>
        <fullName evidence="10">DNA 3'-5' helicase</fullName>
        <ecNumber evidence="10">5.6.2.4</ecNumber>
    </recommendedName>
    <alternativeName>
        <fullName evidence="11">DNA 3'-5' helicase II</fullName>
    </alternativeName>
</protein>
<dbReference type="GO" id="GO:0009314">
    <property type="term" value="P:response to radiation"/>
    <property type="evidence" value="ECO:0007669"/>
    <property type="project" value="UniProtKB-ARBA"/>
</dbReference>
<dbReference type="Pfam" id="PF21196">
    <property type="entry name" value="PcrA_UvrD_tudor"/>
    <property type="match status" value="1"/>
</dbReference>
<dbReference type="InterPro" id="IPR014017">
    <property type="entry name" value="DNA_helicase_UvrD-like_C"/>
</dbReference>
<dbReference type="Gene3D" id="1.10.486.10">
    <property type="entry name" value="PCRA, domain 4"/>
    <property type="match status" value="1"/>
</dbReference>
<evidence type="ECO:0000256" key="7">
    <source>
        <dbReference type="ARBA" id="ARBA00023235"/>
    </source>
</evidence>
<evidence type="ECO:0000256" key="9">
    <source>
        <dbReference type="ARBA" id="ARBA00034617"/>
    </source>
</evidence>
<dbReference type="Proteomes" id="UP000285908">
    <property type="component" value="Unassembled WGS sequence"/>
</dbReference>
<dbReference type="Gene3D" id="1.10.10.160">
    <property type="match status" value="1"/>
</dbReference>
<dbReference type="SUPFAM" id="SSF52540">
    <property type="entry name" value="P-loop containing nucleoside triphosphate hydrolases"/>
    <property type="match status" value="1"/>
</dbReference>
<evidence type="ECO:0000256" key="8">
    <source>
        <dbReference type="ARBA" id="ARBA00025289"/>
    </source>
</evidence>
<keyword evidence="5 13" id="KW-0067">ATP-binding</keyword>
<dbReference type="Pfam" id="PF00580">
    <property type="entry name" value="UvrD-helicase"/>
    <property type="match status" value="1"/>
</dbReference>
<comment type="catalytic activity">
    <reaction evidence="9">
        <text>Couples ATP hydrolysis with the unwinding of duplex DNA by translocating in the 3'-5' direction.</text>
        <dbReference type="EC" id="5.6.2.4"/>
    </reaction>
</comment>
<dbReference type="GO" id="GO:0033202">
    <property type="term" value="C:DNA helicase complex"/>
    <property type="evidence" value="ECO:0007669"/>
    <property type="project" value="TreeGrafter"/>
</dbReference>
<comment type="similarity">
    <text evidence="1">Belongs to the helicase family. UvrD subfamily.</text>
</comment>
<dbReference type="PANTHER" id="PTHR11070:SF2">
    <property type="entry name" value="ATP-DEPENDENT DNA HELICASE SRS2"/>
    <property type="match status" value="1"/>
</dbReference>
<dbReference type="CDD" id="cd17932">
    <property type="entry name" value="DEXQc_UvrD"/>
    <property type="match status" value="1"/>
</dbReference>
<evidence type="ECO:0000256" key="5">
    <source>
        <dbReference type="ARBA" id="ARBA00022840"/>
    </source>
</evidence>
<evidence type="ECO:0000256" key="11">
    <source>
        <dbReference type="ARBA" id="ARBA00034923"/>
    </source>
</evidence>
<dbReference type="GO" id="GO:0000725">
    <property type="term" value="P:recombinational repair"/>
    <property type="evidence" value="ECO:0007669"/>
    <property type="project" value="TreeGrafter"/>
</dbReference>
<organism evidence="16 17">
    <name type="scientific">Mesobaculum littorinae</name>
    <dbReference type="NCBI Taxonomy" id="2486419"/>
    <lineage>
        <taxon>Bacteria</taxon>
        <taxon>Pseudomonadati</taxon>
        <taxon>Pseudomonadota</taxon>
        <taxon>Alphaproteobacteria</taxon>
        <taxon>Rhodobacterales</taxon>
        <taxon>Roseobacteraceae</taxon>
        <taxon>Mesobaculum</taxon>
    </lineage>
</organism>
<sequence length="822" mass="91599">MNDFSEEDAFEQAGDRAGGLASRAMAARPAPYLDGLNPQQRAAVEALDGPVLMLAGAGTGKTKALTTRIAHLLNTGHARPNEILAVTFTNKAAREMKTRVARLLGQTVEGMPWMGTFHAICVKLLRRHAELVGLKTNFTILDTDDQIRLLKQLIAAEEIDEKRWPARQLAGLIDQWKNRAWTPAQVPASEASAYNHRGTELYDYYQQRLKTLNAVDFGDLLLHVLTIFREHDDVLAQYQRWFRYILVDEYQDTNVAQYMWLRLLAQGHRNICCVGDDDQSIYGWRGAEVGNILRFEKDFPGATVVKLEQNYRSTPHILAAASGVIDANQGRLGKTLFTDLTEGEKVRLIGHWDGEEEARWIGEEVEAMSGGRRGDTQRSLDDMAILVRASHQMRAFEDRFLTIGLPYRVIGGPRFYERMEIRDAMAYFRLAVSPDDDLAFERVVNTPKRGLGDKAQQKIQVTAREHGVNLVDGARILLSEKGLGGKGAAELRVLVDSIARWHDLAVGPVRAAPVEDGLVLEDLSQPDPRTRLSHIELAEQILEESGYTAHWQTDKTPEAPGRLENLKELVKALEQFENLQGFLEHVALIMDNETEEQGAKVSIMTLHAAKGLEFPCVFLPGWEDGLFPSQRSMDESGLKGLEEERRLAYVGITRAEEVCTISFAANRRVYGQWQSALPSRFIDELPEAHVDVLTPPGLYGGGYGAAGMSASASPKVMAEAGSNLHDRAAGANAYNSPGWRRMQERSQSRPMSQPRESRNMVIDMTASSSFTEGDRVFHNKFGYGTVAGIEGDKLDIEFEKAGRKKVVAKFIIEADRADDVPF</sequence>
<dbReference type="RefSeq" id="WP_127905905.1">
    <property type="nucleotide sequence ID" value="NZ_RQXX01000002.1"/>
</dbReference>
<comment type="catalytic activity">
    <reaction evidence="12">
        <text>ATP + H2O = ADP + phosphate + H(+)</text>
        <dbReference type="Rhea" id="RHEA:13065"/>
        <dbReference type="ChEBI" id="CHEBI:15377"/>
        <dbReference type="ChEBI" id="CHEBI:15378"/>
        <dbReference type="ChEBI" id="CHEBI:30616"/>
        <dbReference type="ChEBI" id="CHEBI:43474"/>
        <dbReference type="ChEBI" id="CHEBI:456216"/>
        <dbReference type="EC" id="5.6.2.4"/>
    </reaction>
</comment>
<dbReference type="GO" id="GO:0043138">
    <property type="term" value="F:3'-5' DNA helicase activity"/>
    <property type="evidence" value="ECO:0007669"/>
    <property type="project" value="UniProtKB-EC"/>
</dbReference>
<evidence type="ECO:0000259" key="15">
    <source>
        <dbReference type="PROSITE" id="PS51217"/>
    </source>
</evidence>
<name>A0A438AJ35_9RHOB</name>
<dbReference type="Pfam" id="PF13361">
    <property type="entry name" value="UvrD_C"/>
    <property type="match status" value="2"/>
</dbReference>
<reference evidence="16 17" key="1">
    <citation type="submission" date="2018-11" db="EMBL/GenBank/DDBJ databases">
        <title>Mesobaculum littorinae gen. nov., sp. nov., isolated from Littorina scabra that represents a novel genus of the order Rhodobacteraceae.</title>
        <authorList>
            <person name="Li F."/>
        </authorList>
    </citation>
    <scope>NUCLEOTIDE SEQUENCE [LARGE SCALE GENOMIC DNA]</scope>
    <source>
        <strain evidence="16 17">M0103</strain>
    </source>
</reference>
<dbReference type="GO" id="GO:0003677">
    <property type="term" value="F:DNA binding"/>
    <property type="evidence" value="ECO:0007669"/>
    <property type="project" value="UniProtKB-KW"/>
</dbReference>
<dbReference type="EMBL" id="RQXX01000002">
    <property type="protein sequence ID" value="RVV98674.1"/>
    <property type="molecule type" value="Genomic_DNA"/>
</dbReference>
<keyword evidence="2 13" id="KW-0547">Nucleotide-binding</keyword>
<evidence type="ECO:0000256" key="12">
    <source>
        <dbReference type="ARBA" id="ARBA00048988"/>
    </source>
</evidence>
<feature type="binding site" evidence="13">
    <location>
        <begin position="55"/>
        <end position="62"/>
    </location>
    <ligand>
        <name>ATP</name>
        <dbReference type="ChEBI" id="CHEBI:30616"/>
    </ligand>
</feature>
<dbReference type="AlphaFoldDB" id="A0A438AJ35"/>
<dbReference type="OrthoDB" id="9806690at2"/>
<dbReference type="InterPro" id="IPR014016">
    <property type="entry name" value="UvrD-like_ATP-bd"/>
</dbReference>
<keyword evidence="3 13" id="KW-0378">Hydrolase</keyword>
<keyword evidence="4 13" id="KW-0347">Helicase</keyword>
<keyword evidence="17" id="KW-1185">Reference proteome</keyword>
<evidence type="ECO:0000256" key="13">
    <source>
        <dbReference type="PROSITE-ProRule" id="PRU00560"/>
    </source>
</evidence>
<dbReference type="FunFam" id="3.40.50.300:FF:001890">
    <property type="entry name" value="DNA helicase"/>
    <property type="match status" value="1"/>
</dbReference>
<dbReference type="PROSITE" id="PS51217">
    <property type="entry name" value="UVRD_HELICASE_CTER"/>
    <property type="match status" value="1"/>
</dbReference>
<comment type="caution">
    <text evidence="16">The sequence shown here is derived from an EMBL/GenBank/DDBJ whole genome shotgun (WGS) entry which is preliminary data.</text>
</comment>
<evidence type="ECO:0000313" key="16">
    <source>
        <dbReference type="EMBL" id="RVV98674.1"/>
    </source>
</evidence>
<feature type="domain" description="UvrD-like helicase ATP-binding" evidence="14">
    <location>
        <begin position="34"/>
        <end position="314"/>
    </location>
</feature>
<dbReference type="InterPro" id="IPR000212">
    <property type="entry name" value="DNA_helicase_UvrD/REP"/>
</dbReference>
<evidence type="ECO:0000256" key="1">
    <source>
        <dbReference type="ARBA" id="ARBA00009922"/>
    </source>
</evidence>
<dbReference type="GO" id="GO:0005829">
    <property type="term" value="C:cytosol"/>
    <property type="evidence" value="ECO:0007669"/>
    <property type="project" value="TreeGrafter"/>
</dbReference>
<dbReference type="GO" id="GO:0005524">
    <property type="term" value="F:ATP binding"/>
    <property type="evidence" value="ECO:0007669"/>
    <property type="project" value="UniProtKB-UniRule"/>
</dbReference>